<dbReference type="EMBL" id="CAJNOR010008932">
    <property type="protein sequence ID" value="CAF1639249.1"/>
    <property type="molecule type" value="Genomic_DNA"/>
</dbReference>
<sequence length="215" mass="24661">MAESTTGKDIFIICRQIAEAQRNIVQTILSTNLLIVHDDEEVVQEFQRMNFIPSSYIIKINVFNDLQHCVDYVIETTSEDSEVKFVILLAGRFSCDLVTYIINCKQVQKIIILNNPPFSAMLENQSKVTTIADYHQSLVEARFFDSVELACVEENDLSVEPIDRSFKSFDKDFVFRYTLLLCLLQAPADELNNDDLIQLFAGENLATTRQIQDFK</sequence>
<evidence type="ECO:0000313" key="1">
    <source>
        <dbReference type="EMBL" id="CAF1639249.1"/>
    </source>
</evidence>
<comment type="caution">
    <text evidence="1">The sequence shown here is derived from an EMBL/GenBank/DDBJ whole genome shotgun (WGS) entry which is preliminary data.</text>
</comment>
<proteinExistence type="predicted"/>
<protein>
    <submittedName>
        <fullName evidence="1">Uncharacterized protein</fullName>
    </submittedName>
</protein>
<name>A0A816DR25_ADIRI</name>
<keyword evidence="2" id="KW-1185">Reference proteome</keyword>
<dbReference type="Proteomes" id="UP000663828">
    <property type="component" value="Unassembled WGS sequence"/>
</dbReference>
<dbReference type="AlphaFoldDB" id="A0A816DR25"/>
<reference evidence="1" key="1">
    <citation type="submission" date="2021-02" db="EMBL/GenBank/DDBJ databases">
        <authorList>
            <person name="Nowell W R."/>
        </authorList>
    </citation>
    <scope>NUCLEOTIDE SEQUENCE</scope>
</reference>
<evidence type="ECO:0000313" key="2">
    <source>
        <dbReference type="Proteomes" id="UP000663828"/>
    </source>
</evidence>
<organism evidence="1 2">
    <name type="scientific">Adineta ricciae</name>
    <name type="common">Rotifer</name>
    <dbReference type="NCBI Taxonomy" id="249248"/>
    <lineage>
        <taxon>Eukaryota</taxon>
        <taxon>Metazoa</taxon>
        <taxon>Spiralia</taxon>
        <taxon>Gnathifera</taxon>
        <taxon>Rotifera</taxon>
        <taxon>Eurotatoria</taxon>
        <taxon>Bdelloidea</taxon>
        <taxon>Adinetida</taxon>
        <taxon>Adinetidae</taxon>
        <taxon>Adineta</taxon>
    </lineage>
</organism>
<gene>
    <name evidence="1" type="ORF">XAT740_LOCUS53022</name>
</gene>
<accession>A0A816DR25</accession>